<evidence type="ECO:0000256" key="1">
    <source>
        <dbReference type="SAM" id="MobiDB-lite"/>
    </source>
</evidence>
<sequence>MPQGYADTRVEAGPSAPCRRKQVEQSDETVDFSQDIPSSPPVPVYTNVLNPSCGKNTAVDGDINMGNGEDNTDETIYHDAHSQSMEDPGGT</sequence>
<dbReference type="GeneID" id="71981826"/>
<organism evidence="2 3">
    <name type="scientific">Passalora fulva</name>
    <name type="common">Tomato leaf mold</name>
    <name type="synonym">Cladosporium fulvum</name>
    <dbReference type="NCBI Taxonomy" id="5499"/>
    <lineage>
        <taxon>Eukaryota</taxon>
        <taxon>Fungi</taxon>
        <taxon>Dikarya</taxon>
        <taxon>Ascomycota</taxon>
        <taxon>Pezizomycotina</taxon>
        <taxon>Dothideomycetes</taxon>
        <taxon>Dothideomycetidae</taxon>
        <taxon>Mycosphaerellales</taxon>
        <taxon>Mycosphaerellaceae</taxon>
        <taxon>Fulvia</taxon>
    </lineage>
</organism>
<proteinExistence type="predicted"/>
<name>A0A9Q8L953_PASFU</name>
<feature type="region of interest" description="Disordered" evidence="1">
    <location>
        <begin position="57"/>
        <end position="91"/>
    </location>
</feature>
<dbReference type="Proteomes" id="UP000756132">
    <property type="component" value="Chromosome 1"/>
</dbReference>
<dbReference type="EMBL" id="CP090163">
    <property type="protein sequence ID" value="UJO12488.1"/>
    <property type="molecule type" value="Genomic_DNA"/>
</dbReference>
<reference evidence="2" key="1">
    <citation type="submission" date="2021-12" db="EMBL/GenBank/DDBJ databases">
        <authorList>
            <person name="Zaccaron A."/>
            <person name="Stergiopoulos I."/>
        </authorList>
    </citation>
    <scope>NUCLEOTIDE SEQUENCE</scope>
    <source>
        <strain evidence="2">Race5_Kim</strain>
    </source>
</reference>
<accession>A0A9Q8L953</accession>
<evidence type="ECO:0000313" key="2">
    <source>
        <dbReference type="EMBL" id="UJO12488.1"/>
    </source>
</evidence>
<feature type="region of interest" description="Disordered" evidence="1">
    <location>
        <begin position="1"/>
        <end position="43"/>
    </location>
</feature>
<keyword evidence="3" id="KW-1185">Reference proteome</keyword>
<evidence type="ECO:0000313" key="3">
    <source>
        <dbReference type="Proteomes" id="UP000756132"/>
    </source>
</evidence>
<dbReference type="RefSeq" id="XP_047756854.1">
    <property type="nucleotide sequence ID" value="XM_047901096.1"/>
</dbReference>
<reference evidence="2" key="2">
    <citation type="journal article" date="2022" name="Microb. Genom.">
        <title>A chromosome-scale genome assembly of the tomato pathogen Cladosporium fulvum reveals a compartmentalized genome architecture and the presence of a dispensable chromosome.</title>
        <authorList>
            <person name="Zaccaron A.Z."/>
            <person name="Chen L.H."/>
            <person name="Samaras A."/>
            <person name="Stergiopoulos I."/>
        </authorList>
    </citation>
    <scope>NUCLEOTIDE SEQUENCE</scope>
    <source>
        <strain evidence="2">Race5_Kim</strain>
    </source>
</reference>
<gene>
    <name evidence="2" type="ORF">CLAFUR5_01948</name>
</gene>
<protein>
    <submittedName>
        <fullName evidence="2">Uncharacterized protein</fullName>
    </submittedName>
</protein>
<dbReference type="AlphaFoldDB" id="A0A9Q8L953"/>
<dbReference type="KEGG" id="ffu:CLAFUR5_01948"/>